<protein>
    <submittedName>
        <fullName evidence="1">Uncharacterized protein</fullName>
    </submittedName>
</protein>
<dbReference type="AlphaFoldDB" id="A0A9X0D3P1"/>
<dbReference type="SUPFAM" id="SSF117281">
    <property type="entry name" value="Kelch motif"/>
    <property type="match status" value="1"/>
</dbReference>
<evidence type="ECO:0000313" key="2">
    <source>
        <dbReference type="Proteomes" id="UP001163046"/>
    </source>
</evidence>
<reference evidence="1" key="1">
    <citation type="submission" date="2023-01" db="EMBL/GenBank/DDBJ databases">
        <title>Genome assembly of the deep-sea coral Lophelia pertusa.</title>
        <authorList>
            <person name="Herrera S."/>
            <person name="Cordes E."/>
        </authorList>
    </citation>
    <scope>NUCLEOTIDE SEQUENCE</scope>
    <source>
        <strain evidence="1">USNM1676648</strain>
        <tissue evidence="1">Polyp</tissue>
    </source>
</reference>
<dbReference type="InterPro" id="IPR015915">
    <property type="entry name" value="Kelch-typ_b-propeller"/>
</dbReference>
<dbReference type="Gene3D" id="2.120.10.80">
    <property type="entry name" value="Kelch-type beta propeller"/>
    <property type="match status" value="1"/>
</dbReference>
<keyword evidence="2" id="KW-1185">Reference proteome</keyword>
<dbReference type="Proteomes" id="UP001163046">
    <property type="component" value="Unassembled WGS sequence"/>
</dbReference>
<proteinExistence type="predicted"/>
<gene>
    <name evidence="1" type="ORF">OS493_021169</name>
</gene>
<comment type="caution">
    <text evidence="1">The sequence shown here is derived from an EMBL/GenBank/DDBJ whole genome shotgun (WGS) entry which is preliminary data.</text>
</comment>
<dbReference type="EMBL" id="MU825886">
    <property type="protein sequence ID" value="KAJ7384538.1"/>
    <property type="molecule type" value="Genomic_DNA"/>
</dbReference>
<dbReference type="OrthoDB" id="6678352at2759"/>
<name>A0A9X0D3P1_9CNID</name>
<evidence type="ECO:0000313" key="1">
    <source>
        <dbReference type="EMBL" id="KAJ7384538.1"/>
    </source>
</evidence>
<sequence>MESFEKFKEIFLLAFCKGQTFAMRLKRIRPNIVLKLLGWVLVAVLPETQMQYFDVETKIWTPLSSTTPQVEVTCCCYAEPVEVYDEKNNTWSVVEQKHIPSNNLGAVEIEGRVYFLINKFPFDSGIRIPPGELYPVPLDEWENLAKVHKNAVLCYLPVKRESLKTE</sequence>
<accession>A0A9X0D3P1</accession>
<organism evidence="1 2">
    <name type="scientific">Desmophyllum pertusum</name>
    <dbReference type="NCBI Taxonomy" id="174260"/>
    <lineage>
        <taxon>Eukaryota</taxon>
        <taxon>Metazoa</taxon>
        <taxon>Cnidaria</taxon>
        <taxon>Anthozoa</taxon>
        <taxon>Hexacorallia</taxon>
        <taxon>Scleractinia</taxon>
        <taxon>Caryophylliina</taxon>
        <taxon>Caryophylliidae</taxon>
        <taxon>Desmophyllum</taxon>
    </lineage>
</organism>